<gene>
    <name evidence="2" type="ORF">K402DRAFT_388163</name>
</gene>
<dbReference type="EMBL" id="ML977137">
    <property type="protein sequence ID" value="KAF1992508.1"/>
    <property type="molecule type" value="Genomic_DNA"/>
</dbReference>
<feature type="compositionally biased region" description="Acidic residues" evidence="1">
    <location>
        <begin position="13"/>
        <end position="22"/>
    </location>
</feature>
<dbReference type="AlphaFoldDB" id="A0A6G1HHU0"/>
<feature type="compositionally biased region" description="Basic and acidic residues" evidence="1">
    <location>
        <begin position="61"/>
        <end position="79"/>
    </location>
</feature>
<evidence type="ECO:0000313" key="2">
    <source>
        <dbReference type="EMBL" id="KAF1992508.1"/>
    </source>
</evidence>
<evidence type="ECO:0000313" key="3">
    <source>
        <dbReference type="Proteomes" id="UP000800041"/>
    </source>
</evidence>
<feature type="region of interest" description="Disordered" evidence="1">
    <location>
        <begin position="161"/>
        <end position="185"/>
    </location>
</feature>
<organism evidence="2 3">
    <name type="scientific">Aulographum hederae CBS 113979</name>
    <dbReference type="NCBI Taxonomy" id="1176131"/>
    <lineage>
        <taxon>Eukaryota</taxon>
        <taxon>Fungi</taxon>
        <taxon>Dikarya</taxon>
        <taxon>Ascomycota</taxon>
        <taxon>Pezizomycotina</taxon>
        <taxon>Dothideomycetes</taxon>
        <taxon>Pleosporomycetidae</taxon>
        <taxon>Aulographales</taxon>
        <taxon>Aulographaceae</taxon>
    </lineage>
</organism>
<proteinExistence type="predicted"/>
<dbReference type="Proteomes" id="UP000800041">
    <property type="component" value="Unassembled WGS sequence"/>
</dbReference>
<accession>A0A6G1HHU0</accession>
<sequence length="185" mass="21291">MPREPASFIIGSTEEEDCDSDASSETILGGQIVDMDVWEGRKPTPRFPTPPPRRLRKHKHTSPEPEPAKKPERKPEAKAASRSGGQNKVIAKNWIHIGDMAVYFEAEKEIDERIFRMQEMTRYEEEVEEIEKMRGWMMAEAMARRGAEEYPVETIESVAKQIPPSLSRPKKPQKPKRRVEGGTWY</sequence>
<keyword evidence="3" id="KW-1185">Reference proteome</keyword>
<feature type="region of interest" description="Disordered" evidence="1">
    <location>
        <begin position="1"/>
        <end position="91"/>
    </location>
</feature>
<feature type="compositionally biased region" description="Basic residues" evidence="1">
    <location>
        <begin position="168"/>
        <end position="177"/>
    </location>
</feature>
<reference evidence="2" key="1">
    <citation type="journal article" date="2020" name="Stud. Mycol.">
        <title>101 Dothideomycetes genomes: a test case for predicting lifestyles and emergence of pathogens.</title>
        <authorList>
            <person name="Haridas S."/>
            <person name="Albert R."/>
            <person name="Binder M."/>
            <person name="Bloem J."/>
            <person name="Labutti K."/>
            <person name="Salamov A."/>
            <person name="Andreopoulos B."/>
            <person name="Baker S."/>
            <person name="Barry K."/>
            <person name="Bills G."/>
            <person name="Bluhm B."/>
            <person name="Cannon C."/>
            <person name="Castanera R."/>
            <person name="Culley D."/>
            <person name="Daum C."/>
            <person name="Ezra D."/>
            <person name="Gonzalez J."/>
            <person name="Henrissat B."/>
            <person name="Kuo A."/>
            <person name="Liang C."/>
            <person name="Lipzen A."/>
            <person name="Lutzoni F."/>
            <person name="Magnuson J."/>
            <person name="Mondo S."/>
            <person name="Nolan M."/>
            <person name="Ohm R."/>
            <person name="Pangilinan J."/>
            <person name="Park H.-J."/>
            <person name="Ramirez L."/>
            <person name="Alfaro M."/>
            <person name="Sun H."/>
            <person name="Tritt A."/>
            <person name="Yoshinaga Y."/>
            <person name="Zwiers L.-H."/>
            <person name="Turgeon B."/>
            <person name="Goodwin S."/>
            <person name="Spatafora J."/>
            <person name="Crous P."/>
            <person name="Grigoriev I."/>
        </authorList>
    </citation>
    <scope>NUCLEOTIDE SEQUENCE</scope>
    <source>
        <strain evidence="2">CBS 113979</strain>
    </source>
</reference>
<name>A0A6G1HHU0_9PEZI</name>
<protein>
    <submittedName>
        <fullName evidence="2">Uncharacterized protein</fullName>
    </submittedName>
</protein>
<evidence type="ECO:0000256" key="1">
    <source>
        <dbReference type="SAM" id="MobiDB-lite"/>
    </source>
</evidence>